<dbReference type="CDD" id="cd13399">
    <property type="entry name" value="Slt35-like"/>
    <property type="match status" value="1"/>
</dbReference>
<feature type="domain" description="Peptidoglycan binding-like" evidence="2">
    <location>
        <begin position="346"/>
        <end position="400"/>
    </location>
</feature>
<feature type="chain" id="PRO_5037375479" evidence="1">
    <location>
        <begin position="23"/>
        <end position="403"/>
    </location>
</feature>
<comment type="caution">
    <text evidence="4">The sequence shown here is derived from an EMBL/GenBank/DDBJ whole genome shotgun (WGS) entry which is preliminary data.</text>
</comment>
<dbReference type="InterPro" id="IPR043426">
    <property type="entry name" value="MltB-like"/>
</dbReference>
<dbReference type="RefSeq" id="WP_167221585.1">
    <property type="nucleotide sequence ID" value="NZ_JAAQPH010000002.1"/>
</dbReference>
<dbReference type="EMBL" id="JAAQPH010000002">
    <property type="protein sequence ID" value="NIA67746.1"/>
    <property type="molecule type" value="Genomic_DNA"/>
</dbReference>
<dbReference type="InterPro" id="IPR002477">
    <property type="entry name" value="Peptidoglycan-bd-like"/>
</dbReference>
<dbReference type="FunFam" id="1.10.8.350:FF:000001">
    <property type="entry name" value="Lytic murein transglycosylase B"/>
    <property type="match status" value="1"/>
</dbReference>
<dbReference type="NCBIfam" id="TIGR02283">
    <property type="entry name" value="MltB_2"/>
    <property type="match status" value="1"/>
</dbReference>
<evidence type="ECO:0000256" key="1">
    <source>
        <dbReference type="SAM" id="SignalP"/>
    </source>
</evidence>
<dbReference type="InterPro" id="IPR036366">
    <property type="entry name" value="PGBDSf"/>
</dbReference>
<protein>
    <submittedName>
        <fullName evidence="4">Lytic murein transglycosylase</fullName>
    </submittedName>
</protein>
<evidence type="ECO:0000259" key="3">
    <source>
        <dbReference type="Pfam" id="PF13406"/>
    </source>
</evidence>
<dbReference type="InterPro" id="IPR011970">
    <property type="entry name" value="MltB_2"/>
</dbReference>
<dbReference type="Gene3D" id="1.10.8.350">
    <property type="entry name" value="Bacterial muramidase"/>
    <property type="match status" value="1"/>
</dbReference>
<proteinExistence type="predicted"/>
<dbReference type="SUPFAM" id="SSF47090">
    <property type="entry name" value="PGBD-like"/>
    <property type="match status" value="1"/>
</dbReference>
<dbReference type="Gene3D" id="1.10.530.10">
    <property type="match status" value="1"/>
</dbReference>
<dbReference type="InterPro" id="IPR031304">
    <property type="entry name" value="SLT_2"/>
</dbReference>
<dbReference type="AlphaFoldDB" id="A0A967EUV2"/>
<dbReference type="SUPFAM" id="SSF53955">
    <property type="entry name" value="Lysozyme-like"/>
    <property type="match status" value="1"/>
</dbReference>
<organism evidence="4 5">
    <name type="scientific">Pelagibius litoralis</name>
    <dbReference type="NCBI Taxonomy" id="374515"/>
    <lineage>
        <taxon>Bacteria</taxon>
        <taxon>Pseudomonadati</taxon>
        <taxon>Pseudomonadota</taxon>
        <taxon>Alphaproteobacteria</taxon>
        <taxon>Rhodospirillales</taxon>
        <taxon>Rhodovibrionaceae</taxon>
        <taxon>Pelagibius</taxon>
    </lineage>
</organism>
<dbReference type="Pfam" id="PF13406">
    <property type="entry name" value="SLT_2"/>
    <property type="match status" value="1"/>
</dbReference>
<dbReference type="Proteomes" id="UP000761264">
    <property type="component" value="Unassembled WGS sequence"/>
</dbReference>
<dbReference type="PANTHER" id="PTHR30163:SF8">
    <property type="entry name" value="LYTIC MUREIN TRANSGLYCOSYLASE"/>
    <property type="match status" value="1"/>
</dbReference>
<evidence type="ECO:0000313" key="5">
    <source>
        <dbReference type="Proteomes" id="UP000761264"/>
    </source>
</evidence>
<dbReference type="InterPro" id="IPR036365">
    <property type="entry name" value="PGBD-like_sf"/>
</dbReference>
<dbReference type="GO" id="GO:0009253">
    <property type="term" value="P:peptidoglycan catabolic process"/>
    <property type="evidence" value="ECO:0007669"/>
    <property type="project" value="TreeGrafter"/>
</dbReference>
<sequence length="403" mass="44294">MPSLRSCIGAFALGLAATLGSAAPLSAQHSDVEFDRWLGALKQEAISKGIRAETVESALAGVTPIARVLEKDRSQREFTLTFTRYLRNSVTDTRVERARRLLEEHRVLLERVEAKYGVQPRFLVSFWGLESNFGEYTGGFPVIGALATLAQDSRRSAFFRSELLNALQILDEGHISVERMSGSWAGAMGQLQFIPSTFVNFAVDFDGDGKRDIWNSLPDIFASAANYLSQEGWRGDETWGREVKLPPQFDHSQASLGIAKPLREWSETYGIRKNDGGRLPTADLEASIILPSGHRGPAFLAYKNYRTILIWNRSILYALAVGHLADRIAGGAALASLPDEQPISLQAIEEMQALLNAKGFDAGEPDGLVGRQTRAALSAYQRSIGEPADGYPTLELIEKLRAQ</sequence>
<evidence type="ECO:0000259" key="2">
    <source>
        <dbReference type="Pfam" id="PF01471"/>
    </source>
</evidence>
<keyword evidence="1" id="KW-0732">Signal</keyword>
<feature type="domain" description="Transglycosylase SLT" evidence="3">
    <location>
        <begin position="34"/>
        <end position="326"/>
    </location>
</feature>
<feature type="signal peptide" evidence="1">
    <location>
        <begin position="1"/>
        <end position="22"/>
    </location>
</feature>
<dbReference type="Gene3D" id="1.10.101.10">
    <property type="entry name" value="PGBD-like superfamily/PGBD"/>
    <property type="match status" value="1"/>
</dbReference>
<evidence type="ECO:0000313" key="4">
    <source>
        <dbReference type="EMBL" id="NIA67746.1"/>
    </source>
</evidence>
<reference evidence="4" key="1">
    <citation type="submission" date="2020-03" db="EMBL/GenBank/DDBJ databases">
        <title>Genome of Pelagibius litoralis DSM 21314T.</title>
        <authorList>
            <person name="Wang G."/>
        </authorList>
    </citation>
    <scope>NUCLEOTIDE SEQUENCE</scope>
    <source>
        <strain evidence="4">DSM 21314</strain>
    </source>
</reference>
<dbReference type="PANTHER" id="PTHR30163">
    <property type="entry name" value="MEMBRANE-BOUND LYTIC MUREIN TRANSGLYCOSYLASE B"/>
    <property type="match status" value="1"/>
</dbReference>
<dbReference type="Pfam" id="PF01471">
    <property type="entry name" value="PG_binding_1"/>
    <property type="match status" value="1"/>
</dbReference>
<gene>
    <name evidence="4" type="ORF">HBA54_04010</name>
</gene>
<dbReference type="InterPro" id="IPR023346">
    <property type="entry name" value="Lysozyme-like_dom_sf"/>
</dbReference>
<accession>A0A967EUV2</accession>
<name>A0A967EUV2_9PROT</name>
<dbReference type="GO" id="GO:0008933">
    <property type="term" value="F:peptidoglycan lytic transglycosylase activity"/>
    <property type="evidence" value="ECO:0007669"/>
    <property type="project" value="TreeGrafter"/>
</dbReference>
<keyword evidence="5" id="KW-1185">Reference proteome</keyword>